<feature type="domain" description="PAS" evidence="8">
    <location>
        <begin position="582"/>
        <end position="653"/>
    </location>
</feature>
<dbReference type="InterPro" id="IPR000700">
    <property type="entry name" value="PAS-assoc_C"/>
</dbReference>
<dbReference type="PROSITE" id="PS50112">
    <property type="entry name" value="PAS"/>
    <property type="match status" value="1"/>
</dbReference>
<dbReference type="InterPro" id="IPR005467">
    <property type="entry name" value="His_kinase_dom"/>
</dbReference>
<dbReference type="InterPro" id="IPR036890">
    <property type="entry name" value="HATPase_C_sf"/>
</dbReference>
<dbReference type="PANTHER" id="PTHR43304">
    <property type="entry name" value="PHYTOCHROME-LIKE PROTEIN CPH1"/>
    <property type="match status" value="1"/>
</dbReference>
<dbReference type="PROSITE" id="PS50113">
    <property type="entry name" value="PAC"/>
    <property type="match status" value="1"/>
</dbReference>
<accession>A0ABW4QY35</accession>
<dbReference type="InterPro" id="IPR035965">
    <property type="entry name" value="PAS-like_dom_sf"/>
</dbReference>
<keyword evidence="4" id="KW-0808">Transferase</keyword>
<dbReference type="Pfam" id="PF08448">
    <property type="entry name" value="PAS_4"/>
    <property type="match status" value="4"/>
</dbReference>
<dbReference type="PANTHER" id="PTHR43304:SF1">
    <property type="entry name" value="PAC DOMAIN-CONTAINING PROTEIN"/>
    <property type="match status" value="1"/>
</dbReference>
<reference evidence="11" key="1">
    <citation type="journal article" date="2019" name="Int. J. Syst. Evol. Microbiol.">
        <title>The Global Catalogue of Microorganisms (GCM) 10K type strain sequencing project: providing services to taxonomists for standard genome sequencing and annotation.</title>
        <authorList>
            <consortium name="The Broad Institute Genomics Platform"/>
            <consortium name="The Broad Institute Genome Sequencing Center for Infectious Disease"/>
            <person name="Wu L."/>
            <person name="Ma J."/>
        </authorList>
    </citation>
    <scope>NUCLEOTIDE SEQUENCE [LARGE SCALE GENOMIC DNA]</scope>
    <source>
        <strain evidence="11">CGMCC 1.15795</strain>
    </source>
</reference>
<sequence>MASGAPVSPPAAPFRPEGLLLDVLAVSLTAIHLVRPLYGPTGTDVVDFALEYLNPAGQRMTGLPERPGGTALTRFPHTVATGIFEYYRRVFETGETQAYAVNYQANDLDNYFQFAARRSGDWLVVSFTDTSDQDRSAVEVALRESQAREQQARAEAEAQRQHLHNILLQLPAQVATNRGPDHVYDLVNPRYQQQFPARVLQGLPVRQALPELEGQQFFELLDQVYQTGEPFYGHEMPAAADYANTGQPEVRYFDVFFQALRDAQGRIDGVLNFAYDVTAQVAARRQVEHLNQELEARVQARTQELAEQQHLLNQILAQVPAAITTLRGPDHRFTFANARYQQLTEGRVQVGRTVAETLPEVAEQGFIELLDNVYGNSQTFEGKEIALLLALPGEPPVQHYLDFTYQPMADGNGQTQGILVFAVDVTEQVRTRRQATALQAQLLATAQHQAAERLAFYQVFEQTPALVALLRAPAHRFEYVNPAYQALFAGRPLVGLDAVVAAPELGGQGFIALLDRVYQTGETYFGQELPFTPVPAPGLAPRTTYFDFTYQAYRENGEVAGISLIAFDVTEQVLARQERARQQRQLREVFEQAPVAIFVVRGAEYVFDVVNPSMGVMLGSAPDQVLGQRYFDLLPALAEQGYRDLLDQVWHTGQAYVAQEQAAQLPHHRAGETGYYSFTYVPVREAEGSITGIMCVAVDVTSQVQARQQVDSLNEKLAAINEELTATNEELNKSNTQLTRTNVDLDTFVYTASHDLKAPITNIESITLALRETLPAEVQQDEMIAHLLDLLAQTTTRFQLTIGQLTDLSKLQLAHTGPAEPVNLAAVVESVRLDLAPVIADANAQLTVAVAPELMASFSPANLRSAVYNLLSNAVKYRAFDRPAQVWVRAFPAGPRVVLEVQDNGLGLSEVQQRQLFGLFQRLHTHVEGTGVGLYITKRLVENGGGTIAVQSQVDAGTTFTLTFPA</sequence>
<dbReference type="CDD" id="cd00130">
    <property type="entry name" value="PAS"/>
    <property type="match status" value="1"/>
</dbReference>
<proteinExistence type="predicted"/>
<keyword evidence="11" id="KW-1185">Reference proteome</keyword>
<evidence type="ECO:0000256" key="2">
    <source>
        <dbReference type="ARBA" id="ARBA00012438"/>
    </source>
</evidence>
<evidence type="ECO:0000256" key="1">
    <source>
        <dbReference type="ARBA" id="ARBA00000085"/>
    </source>
</evidence>
<keyword evidence="3" id="KW-0597">Phosphoprotein</keyword>
<evidence type="ECO:0000256" key="4">
    <source>
        <dbReference type="ARBA" id="ARBA00022679"/>
    </source>
</evidence>
<dbReference type="NCBIfam" id="TIGR00229">
    <property type="entry name" value="sensory_box"/>
    <property type="match status" value="1"/>
</dbReference>
<keyword evidence="5" id="KW-0418">Kinase</keyword>
<evidence type="ECO:0000256" key="3">
    <source>
        <dbReference type="ARBA" id="ARBA00022553"/>
    </source>
</evidence>
<comment type="caution">
    <text evidence="10">The sequence shown here is derived from an EMBL/GenBank/DDBJ whole genome shotgun (WGS) entry which is preliminary data.</text>
</comment>
<dbReference type="Gene3D" id="1.10.287.130">
    <property type="match status" value="1"/>
</dbReference>
<dbReference type="SUPFAM" id="SSF47384">
    <property type="entry name" value="Homodimeric domain of signal transducing histidine kinase"/>
    <property type="match status" value="1"/>
</dbReference>
<dbReference type="PROSITE" id="PS50109">
    <property type="entry name" value="HIS_KIN"/>
    <property type="match status" value="1"/>
</dbReference>
<evidence type="ECO:0000256" key="5">
    <source>
        <dbReference type="ARBA" id="ARBA00022777"/>
    </source>
</evidence>
<evidence type="ECO:0000259" key="8">
    <source>
        <dbReference type="PROSITE" id="PS50112"/>
    </source>
</evidence>
<feature type="coiled-coil region" evidence="6">
    <location>
        <begin position="284"/>
        <end position="311"/>
    </location>
</feature>
<dbReference type="Pfam" id="PF02518">
    <property type="entry name" value="HATPase_c"/>
    <property type="match status" value="1"/>
</dbReference>
<dbReference type="InterPro" id="IPR003594">
    <property type="entry name" value="HATPase_dom"/>
</dbReference>
<feature type="domain" description="Histidine kinase" evidence="7">
    <location>
        <begin position="751"/>
        <end position="966"/>
    </location>
</feature>
<dbReference type="EMBL" id="JBHUFD010000008">
    <property type="protein sequence ID" value="MFD1874415.1"/>
    <property type="molecule type" value="Genomic_DNA"/>
</dbReference>
<comment type="catalytic activity">
    <reaction evidence="1">
        <text>ATP + protein L-histidine = ADP + protein N-phospho-L-histidine.</text>
        <dbReference type="EC" id="2.7.13.3"/>
    </reaction>
</comment>
<organism evidence="10 11">
    <name type="scientific">Hymenobacter bucti</name>
    <dbReference type="NCBI Taxonomy" id="1844114"/>
    <lineage>
        <taxon>Bacteria</taxon>
        <taxon>Pseudomonadati</taxon>
        <taxon>Bacteroidota</taxon>
        <taxon>Cytophagia</taxon>
        <taxon>Cytophagales</taxon>
        <taxon>Hymenobacteraceae</taxon>
        <taxon>Hymenobacter</taxon>
    </lineage>
</organism>
<dbReference type="Gene3D" id="3.30.565.10">
    <property type="entry name" value="Histidine kinase-like ATPase, C-terminal domain"/>
    <property type="match status" value="1"/>
</dbReference>
<dbReference type="SUPFAM" id="SSF55785">
    <property type="entry name" value="PYP-like sensor domain (PAS domain)"/>
    <property type="match status" value="4"/>
</dbReference>
<dbReference type="InterPro" id="IPR036097">
    <property type="entry name" value="HisK_dim/P_sf"/>
</dbReference>
<feature type="coiled-coil region" evidence="6">
    <location>
        <begin position="703"/>
        <end position="741"/>
    </location>
</feature>
<dbReference type="EC" id="2.7.13.3" evidence="2"/>
<dbReference type="SUPFAM" id="SSF55874">
    <property type="entry name" value="ATPase domain of HSP90 chaperone/DNA topoisomerase II/histidine kinase"/>
    <property type="match status" value="1"/>
</dbReference>
<dbReference type="InterPro" id="IPR003661">
    <property type="entry name" value="HisK_dim/P_dom"/>
</dbReference>
<dbReference type="RefSeq" id="WP_382316201.1">
    <property type="nucleotide sequence ID" value="NZ_JBHUFD010000008.1"/>
</dbReference>
<dbReference type="InterPro" id="IPR013656">
    <property type="entry name" value="PAS_4"/>
</dbReference>
<evidence type="ECO:0000313" key="10">
    <source>
        <dbReference type="EMBL" id="MFD1874415.1"/>
    </source>
</evidence>
<dbReference type="InterPro" id="IPR000014">
    <property type="entry name" value="PAS"/>
</dbReference>
<evidence type="ECO:0000256" key="6">
    <source>
        <dbReference type="SAM" id="Coils"/>
    </source>
</evidence>
<dbReference type="SMART" id="SM00387">
    <property type="entry name" value="HATPase_c"/>
    <property type="match status" value="1"/>
</dbReference>
<dbReference type="Gene3D" id="3.30.450.20">
    <property type="entry name" value="PAS domain"/>
    <property type="match status" value="5"/>
</dbReference>
<feature type="domain" description="PAC" evidence="9">
    <location>
        <begin position="659"/>
        <end position="712"/>
    </location>
</feature>
<dbReference type="SMART" id="SM00091">
    <property type="entry name" value="PAS"/>
    <property type="match status" value="3"/>
</dbReference>
<evidence type="ECO:0000313" key="11">
    <source>
        <dbReference type="Proteomes" id="UP001597197"/>
    </source>
</evidence>
<keyword evidence="6" id="KW-0175">Coiled coil</keyword>
<gene>
    <name evidence="10" type="ORF">ACFSDX_18365</name>
</gene>
<evidence type="ECO:0000259" key="9">
    <source>
        <dbReference type="PROSITE" id="PS50113"/>
    </source>
</evidence>
<dbReference type="InterPro" id="IPR052162">
    <property type="entry name" value="Sensor_kinase/Photoreceptor"/>
</dbReference>
<protein>
    <recommendedName>
        <fullName evidence="2">histidine kinase</fullName>
        <ecNumber evidence="2">2.7.13.3</ecNumber>
    </recommendedName>
</protein>
<dbReference type="Proteomes" id="UP001597197">
    <property type="component" value="Unassembled WGS sequence"/>
</dbReference>
<dbReference type="InterPro" id="IPR004358">
    <property type="entry name" value="Sig_transdc_His_kin-like_C"/>
</dbReference>
<name>A0ABW4QY35_9BACT</name>
<dbReference type="CDD" id="cd00082">
    <property type="entry name" value="HisKA"/>
    <property type="match status" value="1"/>
</dbReference>
<dbReference type="PRINTS" id="PR00344">
    <property type="entry name" value="BCTRLSENSOR"/>
</dbReference>
<evidence type="ECO:0000259" key="7">
    <source>
        <dbReference type="PROSITE" id="PS50109"/>
    </source>
</evidence>